<evidence type="ECO:0000256" key="8">
    <source>
        <dbReference type="ARBA" id="ARBA00023224"/>
    </source>
</evidence>
<dbReference type="Proteomes" id="UP000001646">
    <property type="component" value="Unplaced"/>
</dbReference>
<dbReference type="PANTHER" id="PTHR26453">
    <property type="entry name" value="OLFACTORY RECEPTOR"/>
    <property type="match status" value="1"/>
</dbReference>
<name>A0A803TA37_ANOCA</name>
<evidence type="ECO:0000256" key="3">
    <source>
        <dbReference type="ARBA" id="ARBA00022606"/>
    </source>
</evidence>
<dbReference type="SUPFAM" id="SSF81321">
    <property type="entry name" value="Family A G protein-coupled receptor-like"/>
    <property type="match status" value="1"/>
</dbReference>
<reference evidence="12" key="1">
    <citation type="submission" date="2009-12" db="EMBL/GenBank/DDBJ databases">
        <title>The Genome Sequence of Anolis carolinensis (Green Anole Lizard).</title>
        <authorList>
            <consortium name="The Genome Sequencing Platform"/>
            <person name="Di Palma F."/>
            <person name="Alfoldi J."/>
            <person name="Heiman D."/>
            <person name="Young S."/>
            <person name="Grabherr M."/>
            <person name="Johnson J."/>
            <person name="Lander E.S."/>
            <person name="Lindblad-Toh K."/>
        </authorList>
    </citation>
    <scope>NUCLEOTIDE SEQUENCE [LARGE SCALE GENOMIC DNA]</scope>
    <source>
        <strain evidence="12">JBL SC #1</strain>
    </source>
</reference>
<keyword evidence="13" id="KW-1185">Reference proteome</keyword>
<feature type="transmembrane region" description="Helical" evidence="10">
    <location>
        <begin position="59"/>
        <end position="78"/>
    </location>
</feature>
<dbReference type="AlphaFoldDB" id="A0A803TA37"/>
<dbReference type="Pfam" id="PF13853">
    <property type="entry name" value="7tm_4"/>
    <property type="match status" value="1"/>
</dbReference>
<dbReference type="GeneTree" id="ENSGT01150000286988"/>
<dbReference type="Gene3D" id="1.20.1070.10">
    <property type="entry name" value="Rhodopsin 7-helix transmembrane proteins"/>
    <property type="match status" value="1"/>
</dbReference>
<evidence type="ECO:0000313" key="12">
    <source>
        <dbReference type="Ensembl" id="ENSACAP00000032077.1"/>
    </source>
</evidence>
<evidence type="ECO:0000256" key="7">
    <source>
        <dbReference type="ARBA" id="ARBA00023136"/>
    </source>
</evidence>
<dbReference type="GO" id="GO:0005886">
    <property type="term" value="C:plasma membrane"/>
    <property type="evidence" value="ECO:0007669"/>
    <property type="project" value="UniProtKB-SubCell"/>
</dbReference>
<evidence type="ECO:0000256" key="2">
    <source>
        <dbReference type="ARBA" id="ARBA00022475"/>
    </source>
</evidence>
<evidence type="ECO:0000256" key="9">
    <source>
        <dbReference type="RuleBase" id="RU000688"/>
    </source>
</evidence>
<reference evidence="12" key="3">
    <citation type="submission" date="2025-09" db="UniProtKB">
        <authorList>
            <consortium name="Ensembl"/>
        </authorList>
    </citation>
    <scope>IDENTIFICATION</scope>
</reference>
<accession>A0A803TA37</accession>
<feature type="transmembrane region" description="Helical" evidence="10">
    <location>
        <begin position="198"/>
        <end position="223"/>
    </location>
</feature>
<feature type="domain" description="G-protein coupled receptors family 1 profile" evidence="11">
    <location>
        <begin position="40"/>
        <end position="288"/>
    </location>
</feature>
<feature type="transmembrane region" description="Helical" evidence="10">
    <location>
        <begin position="22"/>
        <end position="47"/>
    </location>
</feature>
<dbReference type="PRINTS" id="PR00237">
    <property type="entry name" value="GPCRRHODOPSN"/>
</dbReference>
<dbReference type="InterPro" id="IPR000725">
    <property type="entry name" value="Olfact_rcpt"/>
</dbReference>
<dbReference type="FunFam" id="1.20.1070.10:FF:000001">
    <property type="entry name" value="Olfactory receptor"/>
    <property type="match status" value="1"/>
</dbReference>
<reference evidence="12" key="2">
    <citation type="submission" date="2025-08" db="UniProtKB">
        <authorList>
            <consortium name="Ensembl"/>
        </authorList>
    </citation>
    <scope>IDENTIFICATION</scope>
</reference>
<keyword evidence="8 9" id="KW-0807">Transducer</keyword>
<dbReference type="CDD" id="cd15225">
    <property type="entry name" value="7tmA_OR10A-like"/>
    <property type="match status" value="1"/>
</dbReference>
<feature type="transmembrane region" description="Helical" evidence="10">
    <location>
        <begin position="235"/>
        <end position="253"/>
    </location>
</feature>
<dbReference type="InParanoid" id="A0A803TA37"/>
<evidence type="ECO:0000256" key="4">
    <source>
        <dbReference type="ARBA" id="ARBA00022692"/>
    </source>
</evidence>
<evidence type="ECO:0000313" key="13">
    <source>
        <dbReference type="Proteomes" id="UP000001646"/>
    </source>
</evidence>
<dbReference type="PRINTS" id="PR00245">
    <property type="entry name" value="OLFACTORYR"/>
</dbReference>
<keyword evidence="4 9" id="KW-0812">Transmembrane</keyword>
<dbReference type="PROSITE" id="PS50262">
    <property type="entry name" value="G_PROTEIN_RECEP_F1_2"/>
    <property type="match status" value="1"/>
</dbReference>
<keyword evidence="3 10" id="KW-0716">Sensory transduction</keyword>
<keyword evidence="2 10" id="KW-1003">Cell membrane</keyword>
<evidence type="ECO:0000259" key="11">
    <source>
        <dbReference type="PROSITE" id="PS50262"/>
    </source>
</evidence>
<comment type="similarity">
    <text evidence="9">Belongs to the G-protein coupled receptor 1 family.</text>
</comment>
<proteinExistence type="inferred from homology"/>
<evidence type="ECO:0000256" key="6">
    <source>
        <dbReference type="ARBA" id="ARBA00022989"/>
    </source>
</evidence>
<feature type="transmembrane region" description="Helical" evidence="10">
    <location>
        <begin position="273"/>
        <end position="290"/>
    </location>
</feature>
<keyword evidence="5 10" id="KW-0552">Olfaction</keyword>
<evidence type="ECO:0000256" key="10">
    <source>
        <dbReference type="RuleBase" id="RU363047"/>
    </source>
</evidence>
<dbReference type="Ensembl" id="ENSACAT00000037720.1">
    <property type="protein sequence ID" value="ENSACAP00000032077.1"/>
    <property type="gene ID" value="ENSACAG00000041267.1"/>
</dbReference>
<evidence type="ECO:0000256" key="1">
    <source>
        <dbReference type="ARBA" id="ARBA00004651"/>
    </source>
</evidence>
<dbReference type="InterPro" id="IPR017452">
    <property type="entry name" value="GPCR_Rhodpsn_7TM"/>
</dbReference>
<dbReference type="GO" id="GO:0004984">
    <property type="term" value="F:olfactory receptor activity"/>
    <property type="evidence" value="ECO:0000318"/>
    <property type="project" value="GO_Central"/>
</dbReference>
<dbReference type="PROSITE" id="PS00237">
    <property type="entry name" value="G_PROTEIN_RECEP_F1_1"/>
    <property type="match status" value="1"/>
</dbReference>
<organism evidence="12 13">
    <name type="scientific">Anolis carolinensis</name>
    <name type="common">Green anole</name>
    <name type="synonym">American chameleon</name>
    <dbReference type="NCBI Taxonomy" id="28377"/>
    <lineage>
        <taxon>Eukaryota</taxon>
        <taxon>Metazoa</taxon>
        <taxon>Chordata</taxon>
        <taxon>Craniata</taxon>
        <taxon>Vertebrata</taxon>
        <taxon>Euteleostomi</taxon>
        <taxon>Lepidosauria</taxon>
        <taxon>Squamata</taxon>
        <taxon>Bifurcata</taxon>
        <taxon>Unidentata</taxon>
        <taxon>Episquamata</taxon>
        <taxon>Toxicofera</taxon>
        <taxon>Iguania</taxon>
        <taxon>Dactyloidae</taxon>
        <taxon>Anolis</taxon>
    </lineage>
</organism>
<feature type="transmembrane region" description="Helical" evidence="10">
    <location>
        <begin position="139"/>
        <end position="157"/>
    </location>
</feature>
<sequence length="313" mass="35394">MEENATILSGFILVGFTEMHQFHFLIFAVLLSLYMITLMTNTMIILIVKSDPVLNTPMYFFLMHLAFLEACYMSVIIPKLLENLMVKPNVISFLGCAVQMFLFLFFGVAECFLLAAMAVDRYVAICCPLRYTTIMSRNICWKMVTGSYICGTVVGLVHTTVTFRLPFCGVFINHFFCEVQPLLELVCGNTFQNELQVIGIALMAIMLPFLLIILSYIGIIFTIIRMPVLQSRYKAFSTCSSHLIVVVLFYGTASSMYLKPKSSYSPPVDKLLSFSYTVVTPLLNPIIYSLRNKEIQASLRKVVHIVVKIVIPL</sequence>
<evidence type="ECO:0000256" key="5">
    <source>
        <dbReference type="ARBA" id="ARBA00022725"/>
    </source>
</evidence>
<keyword evidence="9" id="KW-0675">Receptor</keyword>
<comment type="subcellular location">
    <subcellularLocation>
        <location evidence="1 10">Cell membrane</location>
        <topology evidence="1 10">Multi-pass membrane protein</topology>
    </subcellularLocation>
</comment>
<keyword evidence="9" id="KW-0297">G-protein coupled receptor</keyword>
<keyword evidence="7 10" id="KW-0472">Membrane</keyword>
<feature type="transmembrane region" description="Helical" evidence="10">
    <location>
        <begin position="90"/>
        <end position="119"/>
    </location>
</feature>
<protein>
    <recommendedName>
        <fullName evidence="10">Olfactory receptor</fullName>
    </recommendedName>
</protein>
<dbReference type="GO" id="GO:0004930">
    <property type="term" value="F:G protein-coupled receptor activity"/>
    <property type="evidence" value="ECO:0007669"/>
    <property type="project" value="UniProtKB-KW"/>
</dbReference>
<dbReference type="InterPro" id="IPR000276">
    <property type="entry name" value="GPCR_Rhodpsn"/>
</dbReference>
<keyword evidence="6 10" id="KW-1133">Transmembrane helix</keyword>
<dbReference type="GO" id="GO:0005549">
    <property type="term" value="F:odorant binding"/>
    <property type="evidence" value="ECO:0000318"/>
    <property type="project" value="GO_Central"/>
</dbReference>